<dbReference type="GO" id="GO:0000209">
    <property type="term" value="P:protein polyubiquitination"/>
    <property type="evidence" value="ECO:0007669"/>
    <property type="project" value="TreeGrafter"/>
</dbReference>
<name>A0A1I7UXT1_9PELO</name>
<protein>
    <recommendedName>
        <fullName evidence="7">E3 ubiquitin-protein ligase CHIP</fullName>
        <ecNumber evidence="2">2.3.2.27</ecNumber>
    </recommendedName>
    <alternativeName>
        <fullName evidence="8">RING-type E3 ubiquitin transferase CHIP</fullName>
    </alternativeName>
</protein>
<evidence type="ECO:0000256" key="9">
    <source>
        <dbReference type="PROSITE-ProRule" id="PRU00339"/>
    </source>
</evidence>
<dbReference type="GO" id="GO:0043161">
    <property type="term" value="P:proteasome-mediated ubiquitin-dependent protein catabolic process"/>
    <property type="evidence" value="ECO:0007669"/>
    <property type="project" value="TreeGrafter"/>
</dbReference>
<keyword evidence="11" id="KW-1185">Reference proteome</keyword>
<feature type="domain" description="U-box" evidence="10">
    <location>
        <begin position="184"/>
        <end position="258"/>
    </location>
</feature>
<dbReference type="InterPro" id="IPR045202">
    <property type="entry name" value="CHIP_RING-Ubox"/>
</dbReference>
<dbReference type="InterPro" id="IPR011990">
    <property type="entry name" value="TPR-like_helical_dom_sf"/>
</dbReference>
<dbReference type="InterPro" id="IPR019734">
    <property type="entry name" value="TPR_rpt"/>
</dbReference>
<organism evidence="11 12">
    <name type="scientific">Caenorhabditis tropicalis</name>
    <dbReference type="NCBI Taxonomy" id="1561998"/>
    <lineage>
        <taxon>Eukaryota</taxon>
        <taxon>Metazoa</taxon>
        <taxon>Ecdysozoa</taxon>
        <taxon>Nematoda</taxon>
        <taxon>Chromadorea</taxon>
        <taxon>Rhabditida</taxon>
        <taxon>Rhabditina</taxon>
        <taxon>Rhabditomorpha</taxon>
        <taxon>Rhabditoidea</taxon>
        <taxon>Rhabditidae</taxon>
        <taxon>Peloderinae</taxon>
        <taxon>Caenorhabditis</taxon>
    </lineage>
</organism>
<dbReference type="FunFam" id="3.30.40.10:FF:000124">
    <property type="entry name" value="STIP1 homology and U box-containing protein 1"/>
    <property type="match status" value="1"/>
</dbReference>
<dbReference type="GO" id="GO:0006515">
    <property type="term" value="P:protein quality control for misfolded or incompletely synthesized proteins"/>
    <property type="evidence" value="ECO:0007669"/>
    <property type="project" value="TreeGrafter"/>
</dbReference>
<keyword evidence="4" id="KW-0677">Repeat</keyword>
<comment type="catalytic activity">
    <reaction evidence="1">
        <text>S-ubiquitinyl-[E2 ubiquitin-conjugating enzyme]-L-cysteine + [acceptor protein]-L-lysine = [E2 ubiquitin-conjugating enzyme]-L-cysteine + N(6)-ubiquitinyl-[acceptor protein]-L-lysine.</text>
        <dbReference type="EC" id="2.3.2.27"/>
    </reaction>
</comment>
<dbReference type="PANTHER" id="PTHR46803:SF2">
    <property type="entry name" value="E3 UBIQUITIN-PROTEIN LIGASE CHIP"/>
    <property type="match status" value="1"/>
</dbReference>
<dbReference type="AlphaFoldDB" id="A0A1I7UXT1"/>
<sequence>MASAAEQHNTNGKKCYMNKRYDDAVEHYSKAIKVNPLPKYYQNRAMCYYQLNNLKMTEEDCKRALELSPNEVKPLYFLGSVFLKSKKYNDAINCLSKALYHNAVITNASDIENALKRARHQKYEEEESKRIIQDVEFHTYLESLIEKDREENGENPEVLQRAEMAKKRLGEITAANQEKLQNREIPEMLCGKITLELMKEPVIVPSGITYDREEIVQHLRRIGHFDPVTRKPLTENEIVPNYALKEVIEKFLDDNPWAKYEPGAMD</sequence>
<reference evidence="12" key="1">
    <citation type="submission" date="2016-11" db="UniProtKB">
        <authorList>
            <consortium name="WormBaseParasite"/>
        </authorList>
    </citation>
    <scope>IDENTIFICATION</scope>
</reference>
<dbReference type="InterPro" id="IPR041312">
    <property type="entry name" value="CHIP_TPR_N"/>
</dbReference>
<dbReference type="eggNOG" id="KOG4642">
    <property type="taxonomic scope" value="Eukaryota"/>
</dbReference>
<dbReference type="SMART" id="SM00504">
    <property type="entry name" value="Ubox"/>
    <property type="match status" value="1"/>
</dbReference>
<dbReference type="WBParaSite" id="Csp11.Scaffold630.g20407.t1">
    <property type="protein sequence ID" value="Csp11.Scaffold630.g20407.t1"/>
    <property type="gene ID" value="Csp11.Scaffold630.g20407"/>
</dbReference>
<dbReference type="SUPFAM" id="SSF57850">
    <property type="entry name" value="RING/U-box"/>
    <property type="match status" value="1"/>
</dbReference>
<evidence type="ECO:0000256" key="2">
    <source>
        <dbReference type="ARBA" id="ARBA00012483"/>
    </source>
</evidence>
<evidence type="ECO:0000313" key="12">
    <source>
        <dbReference type="WBParaSite" id="Csp11.Scaffold630.g20407.t1"/>
    </source>
</evidence>
<dbReference type="SUPFAM" id="SSF48452">
    <property type="entry name" value="TPR-like"/>
    <property type="match status" value="1"/>
</dbReference>
<dbReference type="CDD" id="cd16654">
    <property type="entry name" value="RING-Ubox_CHIP"/>
    <property type="match status" value="1"/>
</dbReference>
<dbReference type="GO" id="GO:0071218">
    <property type="term" value="P:cellular response to misfolded protein"/>
    <property type="evidence" value="ECO:0007669"/>
    <property type="project" value="TreeGrafter"/>
</dbReference>
<evidence type="ECO:0000256" key="7">
    <source>
        <dbReference type="ARBA" id="ARBA00044534"/>
    </source>
</evidence>
<evidence type="ECO:0000256" key="5">
    <source>
        <dbReference type="ARBA" id="ARBA00022786"/>
    </source>
</evidence>
<evidence type="ECO:0000256" key="4">
    <source>
        <dbReference type="ARBA" id="ARBA00022737"/>
    </source>
</evidence>
<evidence type="ECO:0000313" key="11">
    <source>
        <dbReference type="Proteomes" id="UP000095282"/>
    </source>
</evidence>
<dbReference type="Pfam" id="PF18391">
    <property type="entry name" value="CHIP_TPR_N"/>
    <property type="match status" value="1"/>
</dbReference>
<dbReference type="InterPro" id="IPR003613">
    <property type="entry name" value="Ubox_domain"/>
</dbReference>
<evidence type="ECO:0000259" key="10">
    <source>
        <dbReference type="PROSITE" id="PS51698"/>
    </source>
</evidence>
<dbReference type="GO" id="GO:0051087">
    <property type="term" value="F:protein-folding chaperone binding"/>
    <property type="evidence" value="ECO:0007669"/>
    <property type="project" value="TreeGrafter"/>
</dbReference>
<keyword evidence="3" id="KW-0808">Transferase</keyword>
<dbReference type="Proteomes" id="UP000095282">
    <property type="component" value="Unplaced"/>
</dbReference>
<dbReference type="Pfam" id="PF00515">
    <property type="entry name" value="TPR_1"/>
    <property type="match status" value="1"/>
</dbReference>
<dbReference type="Gene3D" id="3.30.40.10">
    <property type="entry name" value="Zinc/RING finger domain, C3HC4 (zinc finger)"/>
    <property type="match status" value="1"/>
</dbReference>
<dbReference type="SMART" id="SM00028">
    <property type="entry name" value="TPR"/>
    <property type="match status" value="3"/>
</dbReference>
<evidence type="ECO:0000256" key="6">
    <source>
        <dbReference type="ARBA" id="ARBA00022803"/>
    </source>
</evidence>
<dbReference type="Gene3D" id="1.25.40.10">
    <property type="entry name" value="Tetratricopeptide repeat domain"/>
    <property type="match status" value="1"/>
</dbReference>
<keyword evidence="6 9" id="KW-0802">TPR repeat</keyword>
<accession>A0A1I7UXT1</accession>
<dbReference type="Pfam" id="PF13181">
    <property type="entry name" value="TPR_8"/>
    <property type="match status" value="1"/>
</dbReference>
<dbReference type="GO" id="GO:0061630">
    <property type="term" value="F:ubiquitin protein ligase activity"/>
    <property type="evidence" value="ECO:0007669"/>
    <property type="project" value="UniProtKB-EC"/>
</dbReference>
<proteinExistence type="predicted"/>
<dbReference type="GO" id="GO:0030018">
    <property type="term" value="C:Z disc"/>
    <property type="evidence" value="ECO:0007669"/>
    <property type="project" value="TreeGrafter"/>
</dbReference>
<dbReference type="STRING" id="1561998.A0A1I7UXT1"/>
<evidence type="ECO:0000256" key="8">
    <source>
        <dbReference type="ARBA" id="ARBA00044543"/>
    </source>
</evidence>
<dbReference type="GO" id="GO:0045862">
    <property type="term" value="P:positive regulation of proteolysis"/>
    <property type="evidence" value="ECO:0007669"/>
    <property type="project" value="TreeGrafter"/>
</dbReference>
<keyword evidence="5" id="KW-0833">Ubl conjugation pathway</keyword>
<evidence type="ECO:0000256" key="3">
    <source>
        <dbReference type="ARBA" id="ARBA00022679"/>
    </source>
</evidence>
<evidence type="ECO:0000256" key="1">
    <source>
        <dbReference type="ARBA" id="ARBA00000900"/>
    </source>
</evidence>
<dbReference type="Pfam" id="PF04564">
    <property type="entry name" value="U-box"/>
    <property type="match status" value="1"/>
</dbReference>
<dbReference type="PROSITE" id="PS51698">
    <property type="entry name" value="U_BOX"/>
    <property type="match status" value="1"/>
</dbReference>
<dbReference type="EC" id="2.3.2.27" evidence="2"/>
<dbReference type="InterPro" id="IPR013083">
    <property type="entry name" value="Znf_RING/FYVE/PHD"/>
</dbReference>
<dbReference type="PROSITE" id="PS50005">
    <property type="entry name" value="TPR"/>
    <property type="match status" value="1"/>
</dbReference>
<dbReference type="PANTHER" id="PTHR46803">
    <property type="entry name" value="E3 UBIQUITIN-PROTEIN LIGASE CHIP"/>
    <property type="match status" value="1"/>
</dbReference>
<feature type="repeat" description="TPR" evidence="9">
    <location>
        <begin position="5"/>
        <end position="38"/>
    </location>
</feature>
<dbReference type="Gene3D" id="6.10.140.2020">
    <property type="match status" value="1"/>
</dbReference>